<dbReference type="InterPro" id="IPR036388">
    <property type="entry name" value="WH-like_DNA-bd_sf"/>
</dbReference>
<dbReference type="GO" id="GO:0003677">
    <property type="term" value="F:DNA binding"/>
    <property type="evidence" value="ECO:0007669"/>
    <property type="project" value="UniProtKB-KW"/>
</dbReference>
<sequence length="72" mass="8261">MPTFSRFPRYFMGVGHWRSIRRAAEALHVSASAIDRQILKAKQALGVQLFERLPSGLRLTRAVELLLVDVRR</sequence>
<evidence type="ECO:0000259" key="5">
    <source>
        <dbReference type="PROSITE" id="PS50931"/>
    </source>
</evidence>
<dbReference type="Proteomes" id="UP000093071">
    <property type="component" value="Chromosome I"/>
</dbReference>
<gene>
    <name evidence="6" type="ORF">BN444_01996</name>
</gene>
<feature type="domain" description="HTH lysR-type" evidence="5">
    <location>
        <begin position="18"/>
        <end position="60"/>
    </location>
</feature>
<keyword evidence="4" id="KW-0804">Transcription</keyword>
<accession>A0A1C3TKK2</accession>
<dbReference type="AlphaFoldDB" id="A0A1C3TKK2"/>
<proteinExistence type="inferred from homology"/>
<reference evidence="7" key="1">
    <citation type="submission" date="2016-07" db="EMBL/GenBank/DDBJ databases">
        <authorList>
            <person name="Jaenicke Sebastian"/>
        </authorList>
    </citation>
    <scope>NUCLEOTIDE SEQUENCE [LARGE SCALE GENOMIC DNA]</scope>
</reference>
<dbReference type="GO" id="GO:0003700">
    <property type="term" value="F:DNA-binding transcription factor activity"/>
    <property type="evidence" value="ECO:0007669"/>
    <property type="project" value="InterPro"/>
</dbReference>
<dbReference type="GO" id="GO:0032993">
    <property type="term" value="C:protein-DNA complex"/>
    <property type="evidence" value="ECO:0007669"/>
    <property type="project" value="TreeGrafter"/>
</dbReference>
<dbReference type="PATRIC" id="fig|1261556.5.peg.995"/>
<evidence type="ECO:0000313" key="7">
    <source>
        <dbReference type="Proteomes" id="UP000093071"/>
    </source>
</evidence>
<dbReference type="PANTHER" id="PTHR30346">
    <property type="entry name" value="TRANSCRIPTIONAL DUAL REGULATOR HCAR-RELATED"/>
    <property type="match status" value="1"/>
</dbReference>
<organism evidence="6 7">
    <name type="scientific">Xanthomonas translucens pv. translucens DSM 18974</name>
    <dbReference type="NCBI Taxonomy" id="1261556"/>
    <lineage>
        <taxon>Bacteria</taxon>
        <taxon>Pseudomonadati</taxon>
        <taxon>Pseudomonadota</taxon>
        <taxon>Gammaproteobacteria</taxon>
        <taxon>Lysobacterales</taxon>
        <taxon>Lysobacteraceae</taxon>
        <taxon>Xanthomonas</taxon>
        <taxon>Xanthomonas translucens group</taxon>
    </lineage>
</organism>
<keyword evidence="2" id="KW-0805">Transcription regulation</keyword>
<dbReference type="InterPro" id="IPR036390">
    <property type="entry name" value="WH_DNA-bd_sf"/>
</dbReference>
<evidence type="ECO:0000256" key="1">
    <source>
        <dbReference type="ARBA" id="ARBA00009437"/>
    </source>
</evidence>
<evidence type="ECO:0000313" key="6">
    <source>
        <dbReference type="EMBL" id="SCB03739.1"/>
    </source>
</evidence>
<evidence type="ECO:0000256" key="3">
    <source>
        <dbReference type="ARBA" id="ARBA00023125"/>
    </source>
</evidence>
<protein>
    <recommendedName>
        <fullName evidence="5">HTH lysR-type domain-containing protein</fullName>
    </recommendedName>
</protein>
<evidence type="ECO:0000256" key="4">
    <source>
        <dbReference type="ARBA" id="ARBA00023163"/>
    </source>
</evidence>
<dbReference type="InterPro" id="IPR000847">
    <property type="entry name" value="LysR_HTH_N"/>
</dbReference>
<dbReference type="Gene3D" id="1.10.10.10">
    <property type="entry name" value="Winged helix-like DNA-binding domain superfamily/Winged helix DNA-binding domain"/>
    <property type="match status" value="1"/>
</dbReference>
<keyword evidence="3" id="KW-0238">DNA-binding</keyword>
<name>A0A1C3TKK2_XANCT</name>
<dbReference type="Pfam" id="PF00126">
    <property type="entry name" value="HTH_1"/>
    <property type="match status" value="1"/>
</dbReference>
<dbReference type="EMBL" id="LT604072">
    <property type="protein sequence ID" value="SCB03739.1"/>
    <property type="molecule type" value="Genomic_DNA"/>
</dbReference>
<dbReference type="SUPFAM" id="SSF46785">
    <property type="entry name" value="Winged helix' DNA-binding domain"/>
    <property type="match status" value="1"/>
</dbReference>
<comment type="similarity">
    <text evidence="1">Belongs to the LysR transcriptional regulatory family.</text>
</comment>
<dbReference type="PROSITE" id="PS50931">
    <property type="entry name" value="HTH_LYSR"/>
    <property type="match status" value="1"/>
</dbReference>
<evidence type="ECO:0000256" key="2">
    <source>
        <dbReference type="ARBA" id="ARBA00023015"/>
    </source>
</evidence>
<dbReference type="PANTHER" id="PTHR30346:SF28">
    <property type="entry name" value="HTH-TYPE TRANSCRIPTIONAL REGULATOR CYNR"/>
    <property type="match status" value="1"/>
</dbReference>